<comment type="caution">
    <text evidence="1">The sequence shown here is derived from an EMBL/GenBank/DDBJ whole genome shotgun (WGS) entry which is preliminary data.</text>
</comment>
<evidence type="ECO:0000313" key="2">
    <source>
        <dbReference type="Proteomes" id="UP001595748"/>
    </source>
</evidence>
<name>A0ABV8A3X7_9DEIO</name>
<keyword evidence="2" id="KW-1185">Reference proteome</keyword>
<accession>A0ABV8A3X7</accession>
<proteinExistence type="predicted"/>
<protein>
    <submittedName>
        <fullName evidence="1">Uncharacterized protein</fullName>
    </submittedName>
</protein>
<organism evidence="1 2">
    <name type="scientific">Deinococcus antarcticus</name>
    <dbReference type="NCBI Taxonomy" id="1298767"/>
    <lineage>
        <taxon>Bacteria</taxon>
        <taxon>Thermotogati</taxon>
        <taxon>Deinococcota</taxon>
        <taxon>Deinococci</taxon>
        <taxon>Deinococcales</taxon>
        <taxon>Deinococcaceae</taxon>
        <taxon>Deinococcus</taxon>
    </lineage>
</organism>
<dbReference type="Proteomes" id="UP001595748">
    <property type="component" value="Unassembled WGS sequence"/>
</dbReference>
<dbReference type="EMBL" id="JBHRZF010000063">
    <property type="protein sequence ID" value="MFC3860338.1"/>
    <property type="molecule type" value="Genomic_DNA"/>
</dbReference>
<gene>
    <name evidence="1" type="ORF">ACFOPQ_06115</name>
</gene>
<dbReference type="RefSeq" id="WP_380076488.1">
    <property type="nucleotide sequence ID" value="NZ_JBHRZF010000063.1"/>
</dbReference>
<evidence type="ECO:0000313" key="1">
    <source>
        <dbReference type="EMBL" id="MFC3860338.1"/>
    </source>
</evidence>
<reference evidence="2" key="1">
    <citation type="journal article" date="2019" name="Int. J. Syst. Evol. Microbiol.">
        <title>The Global Catalogue of Microorganisms (GCM) 10K type strain sequencing project: providing services to taxonomists for standard genome sequencing and annotation.</title>
        <authorList>
            <consortium name="The Broad Institute Genomics Platform"/>
            <consortium name="The Broad Institute Genome Sequencing Center for Infectious Disease"/>
            <person name="Wu L."/>
            <person name="Ma J."/>
        </authorList>
    </citation>
    <scope>NUCLEOTIDE SEQUENCE [LARGE SCALE GENOMIC DNA]</scope>
    <source>
        <strain evidence="2">CCTCC AB 2013263</strain>
    </source>
</reference>
<sequence length="82" mass="9541">MLDRAADYAPDSRNKGAFMLGIWANANGYRRDETLNTAEEYVWMVQGVKSTPFTVDEARSAIRSAYTYPQKEPWKRREQLYS</sequence>